<evidence type="ECO:0000256" key="1">
    <source>
        <dbReference type="SAM" id="Phobius"/>
    </source>
</evidence>
<evidence type="ECO:0000313" key="3">
    <source>
        <dbReference type="Proteomes" id="UP001321749"/>
    </source>
</evidence>
<feature type="transmembrane region" description="Helical" evidence="1">
    <location>
        <begin position="204"/>
        <end position="225"/>
    </location>
</feature>
<dbReference type="EMBL" id="MU864934">
    <property type="protein sequence ID" value="KAK4466072.1"/>
    <property type="molecule type" value="Genomic_DNA"/>
</dbReference>
<dbReference type="Proteomes" id="UP001321749">
    <property type="component" value="Unassembled WGS sequence"/>
</dbReference>
<accession>A0AAV9I351</accession>
<reference evidence="2" key="2">
    <citation type="submission" date="2023-06" db="EMBL/GenBank/DDBJ databases">
        <authorList>
            <consortium name="Lawrence Berkeley National Laboratory"/>
            <person name="Mondo S.J."/>
            <person name="Hensen N."/>
            <person name="Bonometti L."/>
            <person name="Westerberg I."/>
            <person name="Brannstrom I.O."/>
            <person name="Guillou S."/>
            <person name="Cros-Aarteil S."/>
            <person name="Calhoun S."/>
            <person name="Haridas S."/>
            <person name="Kuo A."/>
            <person name="Pangilinan J."/>
            <person name="Riley R."/>
            <person name="Labutti K."/>
            <person name="Andreopoulos B."/>
            <person name="Lipzen A."/>
            <person name="Chen C."/>
            <person name="Yanf M."/>
            <person name="Daum C."/>
            <person name="Ng V."/>
            <person name="Clum A."/>
            <person name="Steindorff A."/>
            <person name="Ohm R."/>
            <person name="Martin F."/>
            <person name="Silar P."/>
            <person name="Natvig D."/>
            <person name="Lalanne C."/>
            <person name="Gautier V."/>
            <person name="Ament-Velasquez S.L."/>
            <person name="Kruys A."/>
            <person name="Hutchinson M.I."/>
            <person name="Powell A.J."/>
            <person name="Barry K."/>
            <person name="Miller A.N."/>
            <person name="Grigoriev I.V."/>
            <person name="Debuchy R."/>
            <person name="Gladieux P."/>
            <person name="Thoren M.H."/>
            <person name="Johannesson H."/>
        </authorList>
    </citation>
    <scope>NUCLEOTIDE SEQUENCE</scope>
    <source>
        <strain evidence="2">PSN324</strain>
    </source>
</reference>
<keyword evidence="1" id="KW-1133">Transmembrane helix</keyword>
<evidence type="ECO:0008006" key="4">
    <source>
        <dbReference type="Google" id="ProtNLM"/>
    </source>
</evidence>
<proteinExistence type="predicted"/>
<evidence type="ECO:0000313" key="2">
    <source>
        <dbReference type="EMBL" id="KAK4466072.1"/>
    </source>
</evidence>
<protein>
    <recommendedName>
        <fullName evidence="4">t-SNARE coiled-coil homology domain-containing protein</fullName>
    </recommendedName>
</protein>
<keyword evidence="1" id="KW-0812">Transmembrane</keyword>
<sequence length="227" mass="25260">MGGLFRTSETPPALPSYITANPRIRRGYGASSAQQANNWNDFPGYAAYNRQYFTSDDDSEKADGGTEYHGNDVSSFIFPSSDDTDTQLQDELPAMSASQEDSLGTVVHHSGVSVATPVMAMAHLDQETFALDFKALTLRLDQVENSYRDIKRHISDDNMEHNHQQIMSNLGRQWGVLNDVRARLNNLERIILQRGEVTANDTCWSVQLSVFLVVVVIALGVYLGLRC</sequence>
<gene>
    <name evidence="2" type="ORF">QBC42DRAFT_282739</name>
</gene>
<name>A0AAV9I351_9PEZI</name>
<keyword evidence="1" id="KW-0472">Membrane</keyword>
<organism evidence="2 3">
    <name type="scientific">Cladorrhinum samala</name>
    <dbReference type="NCBI Taxonomy" id="585594"/>
    <lineage>
        <taxon>Eukaryota</taxon>
        <taxon>Fungi</taxon>
        <taxon>Dikarya</taxon>
        <taxon>Ascomycota</taxon>
        <taxon>Pezizomycotina</taxon>
        <taxon>Sordariomycetes</taxon>
        <taxon>Sordariomycetidae</taxon>
        <taxon>Sordariales</taxon>
        <taxon>Podosporaceae</taxon>
        <taxon>Cladorrhinum</taxon>
    </lineage>
</organism>
<keyword evidence="3" id="KW-1185">Reference proteome</keyword>
<reference evidence="2" key="1">
    <citation type="journal article" date="2023" name="Mol. Phylogenet. Evol.">
        <title>Genome-scale phylogeny and comparative genomics of the fungal order Sordariales.</title>
        <authorList>
            <person name="Hensen N."/>
            <person name="Bonometti L."/>
            <person name="Westerberg I."/>
            <person name="Brannstrom I.O."/>
            <person name="Guillou S."/>
            <person name="Cros-Aarteil S."/>
            <person name="Calhoun S."/>
            <person name="Haridas S."/>
            <person name="Kuo A."/>
            <person name="Mondo S."/>
            <person name="Pangilinan J."/>
            <person name="Riley R."/>
            <person name="LaButti K."/>
            <person name="Andreopoulos B."/>
            <person name="Lipzen A."/>
            <person name="Chen C."/>
            <person name="Yan M."/>
            <person name="Daum C."/>
            <person name="Ng V."/>
            <person name="Clum A."/>
            <person name="Steindorff A."/>
            <person name="Ohm R.A."/>
            <person name="Martin F."/>
            <person name="Silar P."/>
            <person name="Natvig D.O."/>
            <person name="Lalanne C."/>
            <person name="Gautier V."/>
            <person name="Ament-Velasquez S.L."/>
            <person name="Kruys A."/>
            <person name="Hutchinson M.I."/>
            <person name="Powell A.J."/>
            <person name="Barry K."/>
            <person name="Miller A.N."/>
            <person name="Grigoriev I.V."/>
            <person name="Debuchy R."/>
            <person name="Gladieux P."/>
            <person name="Hiltunen Thoren M."/>
            <person name="Johannesson H."/>
        </authorList>
    </citation>
    <scope>NUCLEOTIDE SEQUENCE</scope>
    <source>
        <strain evidence="2">PSN324</strain>
    </source>
</reference>
<dbReference type="AlphaFoldDB" id="A0AAV9I351"/>
<comment type="caution">
    <text evidence="2">The sequence shown here is derived from an EMBL/GenBank/DDBJ whole genome shotgun (WGS) entry which is preliminary data.</text>
</comment>